<accession>A0ABD1MGE0</accession>
<dbReference type="AlphaFoldDB" id="A0ABD1MGE0"/>
<gene>
    <name evidence="1" type="ORF">Fmac_016082</name>
</gene>
<evidence type="ECO:0000313" key="2">
    <source>
        <dbReference type="Proteomes" id="UP001603857"/>
    </source>
</evidence>
<keyword evidence="2" id="KW-1185">Reference proteome</keyword>
<comment type="caution">
    <text evidence="1">The sequence shown here is derived from an EMBL/GenBank/DDBJ whole genome shotgun (WGS) entry which is preliminary data.</text>
</comment>
<dbReference type="EMBL" id="JBGMDY010000005">
    <property type="protein sequence ID" value="KAL2334869.1"/>
    <property type="molecule type" value="Genomic_DNA"/>
</dbReference>
<name>A0ABD1MGE0_9FABA</name>
<evidence type="ECO:0008006" key="3">
    <source>
        <dbReference type="Google" id="ProtNLM"/>
    </source>
</evidence>
<reference evidence="1 2" key="1">
    <citation type="submission" date="2024-08" db="EMBL/GenBank/DDBJ databases">
        <title>Insights into the chromosomal genome structure of Flemingia macrophylla.</title>
        <authorList>
            <person name="Ding Y."/>
            <person name="Zhao Y."/>
            <person name="Bi W."/>
            <person name="Wu M."/>
            <person name="Zhao G."/>
            <person name="Gong Y."/>
            <person name="Li W."/>
            <person name="Zhang P."/>
        </authorList>
    </citation>
    <scope>NUCLEOTIDE SEQUENCE [LARGE SCALE GENOMIC DNA]</scope>
    <source>
        <strain evidence="1">DYQJB</strain>
        <tissue evidence="1">Leaf</tissue>
    </source>
</reference>
<dbReference type="Proteomes" id="UP001603857">
    <property type="component" value="Unassembled WGS sequence"/>
</dbReference>
<protein>
    <recommendedName>
        <fullName evidence="3">Ribosomal protein L20</fullName>
    </recommendedName>
</protein>
<organism evidence="1 2">
    <name type="scientific">Flemingia macrophylla</name>
    <dbReference type="NCBI Taxonomy" id="520843"/>
    <lineage>
        <taxon>Eukaryota</taxon>
        <taxon>Viridiplantae</taxon>
        <taxon>Streptophyta</taxon>
        <taxon>Embryophyta</taxon>
        <taxon>Tracheophyta</taxon>
        <taxon>Spermatophyta</taxon>
        <taxon>Magnoliopsida</taxon>
        <taxon>eudicotyledons</taxon>
        <taxon>Gunneridae</taxon>
        <taxon>Pentapetalae</taxon>
        <taxon>rosids</taxon>
        <taxon>fabids</taxon>
        <taxon>Fabales</taxon>
        <taxon>Fabaceae</taxon>
        <taxon>Papilionoideae</taxon>
        <taxon>50 kb inversion clade</taxon>
        <taxon>NPAAA clade</taxon>
        <taxon>indigoferoid/millettioid clade</taxon>
        <taxon>Phaseoleae</taxon>
        <taxon>Flemingia</taxon>
    </lineage>
</organism>
<proteinExistence type="predicted"/>
<sequence length="86" mass="10796">MKRERSEKMVMTEDCYWREWHVRMWRKRTKRKKFLSNKDYHIVGWTYWANVYLILSKENVPYISKLSFRTSSQFKNEEVRLAKKTL</sequence>
<evidence type="ECO:0000313" key="1">
    <source>
        <dbReference type="EMBL" id="KAL2334869.1"/>
    </source>
</evidence>